<dbReference type="GO" id="GO:0042973">
    <property type="term" value="F:glucan endo-1,3-beta-D-glucosidase activity"/>
    <property type="evidence" value="ECO:0007669"/>
    <property type="project" value="UniProtKB-ARBA"/>
</dbReference>
<evidence type="ECO:0000313" key="12">
    <source>
        <dbReference type="EMBL" id="KAF8664385.1"/>
    </source>
</evidence>
<dbReference type="InterPro" id="IPR000719">
    <property type="entry name" value="Prot_kinase_dom"/>
</dbReference>
<feature type="domain" description="Gnk2-homologous" evidence="11">
    <location>
        <begin position="702"/>
        <end position="806"/>
    </location>
</feature>
<dbReference type="Gene3D" id="1.20.58.1040">
    <property type="match status" value="1"/>
</dbReference>
<evidence type="ECO:0000256" key="5">
    <source>
        <dbReference type="ARBA" id="ARBA00023180"/>
    </source>
</evidence>
<dbReference type="SMART" id="SM00220">
    <property type="entry name" value="S_TKc"/>
    <property type="match status" value="1"/>
</dbReference>
<name>A0A835AKA8_9POAL</name>
<feature type="compositionally biased region" description="Low complexity" evidence="8">
    <location>
        <begin position="2828"/>
        <end position="2843"/>
    </location>
</feature>
<dbReference type="EMBL" id="JACEFO010002349">
    <property type="protein sequence ID" value="KAF8664385.1"/>
    <property type="molecule type" value="Genomic_DNA"/>
</dbReference>
<evidence type="ECO:0000256" key="2">
    <source>
        <dbReference type="ARBA" id="ARBA00022729"/>
    </source>
</evidence>
<dbReference type="SUPFAM" id="SSF56112">
    <property type="entry name" value="Protein kinase-like (PK-like)"/>
    <property type="match status" value="1"/>
</dbReference>
<dbReference type="InterPro" id="IPR012946">
    <property type="entry name" value="X8"/>
</dbReference>
<protein>
    <recommendedName>
        <fullName evidence="14">Glucan endo-1,3-beta-D-glucosidase</fullName>
    </recommendedName>
</protein>
<dbReference type="InterPro" id="IPR002902">
    <property type="entry name" value="GNK2"/>
</dbReference>
<feature type="domain" description="Gnk2-homologous" evidence="11">
    <location>
        <begin position="2906"/>
        <end position="3010"/>
    </location>
</feature>
<comment type="similarity">
    <text evidence="1 7">Belongs to the glycosyl hydrolase 17 family.</text>
</comment>
<feature type="domain" description="Gnk2-homologous" evidence="11">
    <location>
        <begin position="2098"/>
        <end position="2202"/>
    </location>
</feature>
<dbReference type="CDD" id="cd23509">
    <property type="entry name" value="Gnk2-like"/>
    <property type="match status" value="11"/>
</dbReference>
<dbReference type="FunFam" id="3.30.430.20:FF:000010">
    <property type="entry name" value="Cysteine-rich receptor-like protein kinase 10"/>
    <property type="match status" value="1"/>
</dbReference>
<feature type="region of interest" description="Disordered" evidence="8">
    <location>
        <begin position="2471"/>
        <end position="2503"/>
    </location>
</feature>
<evidence type="ECO:0000256" key="3">
    <source>
        <dbReference type="ARBA" id="ARBA00022737"/>
    </source>
</evidence>
<feature type="domain" description="Gnk2-homologous" evidence="11">
    <location>
        <begin position="2204"/>
        <end position="2312"/>
    </location>
</feature>
<keyword evidence="2 9" id="KW-0732">Signal</keyword>
<dbReference type="InterPro" id="IPR038408">
    <property type="entry name" value="GNK2_sf"/>
</dbReference>
<feature type="domain" description="Gnk2-homologous" evidence="11">
    <location>
        <begin position="42"/>
        <end position="147"/>
    </location>
</feature>
<evidence type="ECO:0000259" key="11">
    <source>
        <dbReference type="PROSITE" id="PS51473"/>
    </source>
</evidence>
<feature type="region of interest" description="Disordered" evidence="8">
    <location>
        <begin position="2820"/>
        <end position="2853"/>
    </location>
</feature>
<dbReference type="PROSITE" id="PS00108">
    <property type="entry name" value="PROTEIN_KINASE_ST"/>
    <property type="match status" value="1"/>
</dbReference>
<dbReference type="Gene3D" id="3.30.430.20">
    <property type="entry name" value="Gnk2 domain, C-X8-C-X2-C motif"/>
    <property type="match status" value="12"/>
</dbReference>
<dbReference type="InterPro" id="IPR011009">
    <property type="entry name" value="Kinase-like_dom_sf"/>
</dbReference>
<dbReference type="InterPro" id="IPR000490">
    <property type="entry name" value="Glyco_hydro_17"/>
</dbReference>
<feature type="chain" id="PRO_5032506707" description="Glucan endo-1,3-beta-D-glucosidase" evidence="9">
    <location>
        <begin position="36"/>
        <end position="3199"/>
    </location>
</feature>
<dbReference type="InterPro" id="IPR008271">
    <property type="entry name" value="Ser/Thr_kinase_AS"/>
</dbReference>
<gene>
    <name evidence="12" type="ORF">HU200_054553</name>
</gene>
<dbReference type="PROSITE" id="PS51473">
    <property type="entry name" value="GNK2"/>
    <property type="match status" value="12"/>
</dbReference>
<comment type="caution">
    <text evidence="12">The sequence shown here is derived from an EMBL/GenBank/DDBJ whole genome shotgun (WGS) entry which is preliminary data.</text>
</comment>
<proteinExistence type="inferred from homology"/>
<dbReference type="PANTHER" id="PTHR32099">
    <property type="entry name" value="CYSTEINE-RICH REPEAT SECRETORY PROTEIN"/>
    <property type="match status" value="1"/>
</dbReference>
<feature type="compositionally biased region" description="Low complexity" evidence="8">
    <location>
        <begin position="2478"/>
        <end position="2493"/>
    </location>
</feature>
<dbReference type="PROSITE" id="PS50011">
    <property type="entry name" value="PROTEIN_KINASE_DOM"/>
    <property type="match status" value="1"/>
</dbReference>
<accession>A0A835AKA8</accession>
<evidence type="ECO:0000256" key="8">
    <source>
        <dbReference type="SAM" id="MobiDB-lite"/>
    </source>
</evidence>
<dbReference type="Pfam" id="PF00069">
    <property type="entry name" value="Pkinase"/>
    <property type="match status" value="1"/>
</dbReference>
<evidence type="ECO:0000256" key="7">
    <source>
        <dbReference type="RuleBase" id="RU004335"/>
    </source>
</evidence>
<evidence type="ECO:0000259" key="10">
    <source>
        <dbReference type="PROSITE" id="PS50011"/>
    </source>
</evidence>
<dbReference type="SUPFAM" id="SSF51445">
    <property type="entry name" value="(Trans)glycosidases"/>
    <property type="match status" value="1"/>
</dbReference>
<feature type="signal peptide" evidence="9">
    <location>
        <begin position="1"/>
        <end position="35"/>
    </location>
</feature>
<feature type="region of interest" description="Disordered" evidence="8">
    <location>
        <begin position="469"/>
        <end position="511"/>
    </location>
</feature>
<feature type="domain" description="Gnk2-homologous" evidence="11">
    <location>
        <begin position="1128"/>
        <end position="1233"/>
    </location>
</feature>
<keyword evidence="3" id="KW-0677">Repeat</keyword>
<feature type="domain" description="Gnk2-homologous" evidence="11">
    <location>
        <begin position="3012"/>
        <end position="3116"/>
    </location>
</feature>
<dbReference type="Proteomes" id="UP000636709">
    <property type="component" value="Unassembled WGS sequence"/>
</dbReference>
<feature type="compositionally biased region" description="Polar residues" evidence="8">
    <location>
        <begin position="486"/>
        <end position="500"/>
    </location>
</feature>
<dbReference type="Pfam" id="PF01657">
    <property type="entry name" value="Stress-antifung"/>
    <property type="match status" value="12"/>
</dbReference>
<dbReference type="GO" id="GO:0005975">
    <property type="term" value="P:carbohydrate metabolic process"/>
    <property type="evidence" value="ECO:0007669"/>
    <property type="project" value="InterPro"/>
</dbReference>
<evidence type="ECO:0000256" key="6">
    <source>
        <dbReference type="ARBA" id="ARBA00023295"/>
    </source>
</evidence>
<dbReference type="FunFam" id="3.20.20.80:FF:000010">
    <property type="entry name" value="glucan endo-1,3-beta-glucosidase, basic"/>
    <property type="match status" value="1"/>
</dbReference>
<feature type="domain" description="Gnk2-homologous" evidence="11">
    <location>
        <begin position="2556"/>
        <end position="2660"/>
    </location>
</feature>
<dbReference type="Pfam" id="PF00332">
    <property type="entry name" value="Glyco_hydro_17"/>
    <property type="match status" value="1"/>
</dbReference>
<evidence type="ECO:0000256" key="4">
    <source>
        <dbReference type="ARBA" id="ARBA00022801"/>
    </source>
</evidence>
<dbReference type="Gene3D" id="3.20.20.80">
    <property type="entry name" value="Glycosidases"/>
    <property type="match status" value="1"/>
</dbReference>
<dbReference type="PANTHER" id="PTHR32099:SF9">
    <property type="entry name" value="OS07G0538300 PROTEIN"/>
    <property type="match status" value="1"/>
</dbReference>
<dbReference type="GO" id="GO:0004672">
    <property type="term" value="F:protein kinase activity"/>
    <property type="evidence" value="ECO:0007669"/>
    <property type="project" value="InterPro"/>
</dbReference>
<evidence type="ECO:0008006" key="14">
    <source>
        <dbReference type="Google" id="ProtNLM"/>
    </source>
</evidence>
<evidence type="ECO:0000256" key="1">
    <source>
        <dbReference type="ARBA" id="ARBA00008773"/>
    </source>
</evidence>
<keyword evidence="4" id="KW-0378">Hydrolase</keyword>
<feature type="domain" description="Gnk2-homologous" evidence="11">
    <location>
        <begin position="2662"/>
        <end position="2766"/>
    </location>
</feature>
<dbReference type="GO" id="GO:0005524">
    <property type="term" value="F:ATP binding"/>
    <property type="evidence" value="ECO:0007669"/>
    <property type="project" value="InterPro"/>
</dbReference>
<sequence>MPTMHTHRAAGVPVLALLVAAAALALTTTIPSATAIPSATTEPWLGCDAQSGNYSAGSAYAANLLRLISVLQTNASNSPAFFASGSAGVGAGAVVYGLMLCRGDVSPSDCYDCGTRAGQDVEQACNRTRDTALVYNQCYVRVAATDFLASPNNTGLVHLIANISIPSGVDVGTYDAAVTQLLNATSRYAVDSSSSAAARMYFATGQLVGLDPRVPNIWSMAQCSGDLSPEQCRGCLGVLVAMWWNGSRFHLNEEGARLTGSRCNLRSALGDKFYTGAPMVKLQMNGEEAVPAPAPSTTVAGSTGGGEPYHSVGGWYAGYLTPASCAADDPFLSHHVSFTFPSAASRYLFPIAVLQISFIRWQAGRRRRPHAFSFPSQAGLRAGVRLPDSKGQGSGVADMLDSRPSLADLRVGALGGSGEPEFSDQSGLTLLPFVSRALLHPCAPTELHRPSSSPWQVGHRANGWAIAPVHRPGVPGSRLPPPAQTGEETTTPRAHTGNSELRSEPRRGNAGMCAGIRDAAAAPIQPRRRRDCAARIGANLRARAAEVWTHTTCEALTLNIQRTRHSPQQRQNHQFRRGLLAKPQSNALPAPCPVTGDDVDGSGRLVQWMPTQLKWQQVAMTPHLPAWFAMISYRPPMHASLRYCILPLSVRQARLCALLTPPVAHAMATLHTHRAASVPVLTLLVAAAALALTTTIPSAAAQPWTGCDAESGNYSASSAYAANLLALISDLRANASTSPALFASGSAGSGASTVYGVVLCRGDVTASDCFDCGTRAGEDVEQACNRTRDTALVYNQCYVRVAATDFLASPNNTGVVGLWSGTTIPSGVDVAAYDAAITRLLNATSSAAAAARMYFATGQFAGLDPRVPNIWSMAQCVGDLSPEECRGCLGDLAAQWWNNVTGFVRNGQGARFAGSRCNLRSELGKFYTGAPTVKLPMNGEAAVPAPAPSSTVAVGPALKYCHSSRLGPAVQPGPAQKVIGPDTGPSDQLYLGYCRHLTVCVRDSINKKDEGMLCCKGRSLAFTRRGSRFGSRCAPKRGNPRAGAAEVWTRTCKTTSSAVTRGRPLALFWNSPQMCSHPDQNASIARVALLARPLARAMAAMHDRDAACVPVLALLVAAALTIPSAAAQPWPGCDAQSGNYSAGSAYAANLLRLISVLQTNASNSPAFFASGSAGVGAGAVVYGLMLCRGDVSPSDCYDCGTRAGQDVEQACNRTRDTALVYNQCYVRVASTDFLPSPNNTGVVHLIANISIPSGVDVAAYDAAVTRLLNDTSRYAVDSSLAPSTSSSLRKYFATGQFMGLDPKVPNIWSMAQCAGDLSMAQCRGCLGDLVAMWWNGSRFHLNEEGARLAGSRCYLRSELGKKFYTGAPMVKLQMNAEGAVPAPAPTGGGESTRKWTGRDDQIITPCAEDRSGGLGGVARIVELAHHAVPVVYPIEKQVERIRSRQSKHLHCTSWSWKMEKLAITCAAARAHHDACSATTLAINPHAHPSSSSAQSTALTPRYRRGAKQTMALAVHFLGAALPLLLLFAVAEAAGEVGVNYGRVANNLPDPASVVTLLKQNGITMVKLFDANQKVLTSLANTGIKVMVMLPNEDVAAVVSSPSTALQWARANVAAYRPATQIHAVAVGNEVFDSRPDLTSDLVPAMANIQAALAQLNLADDVKVTTPIAFDALAESWPPSAGVFRDDIAQAVMKPMLDFLDRTGSYLTVNIYPFLAYADDPDQISLDYALGNTNPAAVRDDDTGLVYHSLLDAQLDATYYAMEDLGFPSLRACLGETGLPSGGRSPVATVANAHAYVNNVINRVLSGNTGTPHRPDADMDNQKGTGPDDVEQHFGLFYPNMNKVYEFDFQHTTGNGGGGGGGGGAAKASWCVANAAAALDYACGHGADCSAIQPGATCFEPNTKVAHASYAFNSYYQKMNRATGTCDFAGAASVVYQEPAGACDATSSWCVANAGVGDARLQAALDYAGIQPGAACFQPDTKAAHSSHAFNSYYQRNGRASGTCDFAGATSVVHQAPSEFALVCAYVGRVRSFRFVHVALATFADYRLRRHTRRGRVPPSSEASVPWRPEPPSSLAMLAGHHAVAILLLALLLPAAAAASLDPYCDDNSTYAANGTFQANLDLLAAALPANASASATGSATAAVGAAPDQADALAFCRGDTNASSCAACVAAAFRDARRACPLHKGVTVYRDACVLRFAGRRFLDFLRDDNVNASDAWFTAGVKAILTVMVDRTAAAAAASNTTRNYFATAEMEFHPKLYGLAQCAPGLTPAQCHSCLGYLLAVVTTQLLSGRAPGRSAFVVWCSLRYSVRRIYDGQAMLQLPAPSQPATTLTMRIIHRDLKANNILLDNNMEPKIADFGLARLLGEEYVMRGSVSPKIDIFSFGVLVLETVTKRSNCSSGNHYNLNLLSDVWDHWMKGTIPQMLHRSMDGHARSQALRCIHPDPTDRPDISTVVFMLTKDSMELRPPAQPAFFFGRKSPSGSRSDGQSSYSDRPQAGLPQVRSQAAMVGSNRAAVGPWRLERKAPLLRPLPMLTGGYAIVAVALAFTLPPPAVAVPTPGPDCDASSSYAANSTFQANLNLLAEALPVSASASPAGFATATVGTAPNQANGLALCRGDTNASTCAACVAAAFRDAQQACPLDMGVTDYRDACVLRFAGSQFLDFLREDHDNASDAWFNAAVTGIFTALVDRAAATTNATRKYFATAEMDVNPKLYGLAQCTPDLTPGQCRDCLGDLQNVVTQYLSGQPISNSAFVVWCSLIYSVSPVYDGRAMLQLAAPPEPPPPAMLTLPSSEPADRPDISAVVFMLTKDSMELRPPAQPAFFFGRKSPSGSRSDGQSSYSDRPQAGLPQVRSQAAMVGSNRAAVGPWRLERKAPLLRPLPMLTGGYAIVAVALAFTLPPPAVAVPTPGPDCDASSSYAANSTFQANLNLLAEALPVSASASPAGFATATVGTAPNQANGLALCRGDTNASTCAACVAAAFRDAQQACPLDMGVTDYRDACVLRFAGSQFLDFLREDHDNASDAWFNAAVTGIFTALVDRAAATTNATRKYFATAEMDVNPKLYGLAQCTPDLTPGQCRDCLGDLQNVVTQYLSGQPISNSAFVVWCSLIYSVSPVYDGRAMLQLAAPPEPPPPAMLTLPSSARACDRPDISAVVFMLTRDDMELQPPAQPAFFLWERSLQHHGQMVKGATDMTGLVSY</sequence>
<keyword evidence="5" id="KW-0325">Glycoprotein</keyword>
<evidence type="ECO:0000256" key="9">
    <source>
        <dbReference type="SAM" id="SignalP"/>
    </source>
</evidence>
<dbReference type="Gene3D" id="1.10.510.10">
    <property type="entry name" value="Transferase(Phosphotransferase) domain 1"/>
    <property type="match status" value="1"/>
</dbReference>
<reference evidence="12" key="1">
    <citation type="submission" date="2020-07" db="EMBL/GenBank/DDBJ databases">
        <title>Genome sequence and genetic diversity analysis of an under-domesticated orphan crop, white fonio (Digitaria exilis).</title>
        <authorList>
            <person name="Bennetzen J.L."/>
            <person name="Chen S."/>
            <person name="Ma X."/>
            <person name="Wang X."/>
            <person name="Yssel A.E.J."/>
            <person name="Chaluvadi S.R."/>
            <person name="Johnson M."/>
            <person name="Gangashetty P."/>
            <person name="Hamidou F."/>
            <person name="Sanogo M.D."/>
            <person name="Zwaenepoel A."/>
            <person name="Wallace J."/>
            <person name="Van De Peer Y."/>
            <person name="Van Deynze A."/>
        </authorList>
    </citation>
    <scope>NUCLEOTIDE SEQUENCE</scope>
    <source>
        <tissue evidence="12">Leaves</tissue>
    </source>
</reference>
<dbReference type="SMART" id="SM00768">
    <property type="entry name" value="X8"/>
    <property type="match status" value="2"/>
</dbReference>
<keyword evidence="13" id="KW-1185">Reference proteome</keyword>
<organism evidence="12 13">
    <name type="scientific">Digitaria exilis</name>
    <dbReference type="NCBI Taxonomy" id="1010633"/>
    <lineage>
        <taxon>Eukaryota</taxon>
        <taxon>Viridiplantae</taxon>
        <taxon>Streptophyta</taxon>
        <taxon>Embryophyta</taxon>
        <taxon>Tracheophyta</taxon>
        <taxon>Spermatophyta</taxon>
        <taxon>Magnoliopsida</taxon>
        <taxon>Liliopsida</taxon>
        <taxon>Poales</taxon>
        <taxon>Poaceae</taxon>
        <taxon>PACMAD clade</taxon>
        <taxon>Panicoideae</taxon>
        <taxon>Panicodae</taxon>
        <taxon>Paniceae</taxon>
        <taxon>Anthephorinae</taxon>
        <taxon>Digitaria</taxon>
    </lineage>
</organism>
<feature type="domain" description="Gnk2-homologous" evidence="11">
    <location>
        <begin position="815"/>
        <end position="926"/>
    </location>
</feature>
<dbReference type="InterPro" id="IPR017853">
    <property type="entry name" value="GH"/>
</dbReference>
<dbReference type="Pfam" id="PF07983">
    <property type="entry name" value="X8"/>
    <property type="match status" value="2"/>
</dbReference>
<evidence type="ECO:0000313" key="13">
    <source>
        <dbReference type="Proteomes" id="UP000636709"/>
    </source>
</evidence>
<feature type="domain" description="Protein kinase" evidence="10">
    <location>
        <begin position="2155"/>
        <end position="2472"/>
    </location>
</feature>
<feature type="domain" description="Gnk2-homologous" evidence="11">
    <location>
        <begin position="1242"/>
        <end position="1362"/>
    </location>
</feature>
<keyword evidence="6" id="KW-0326">Glycosidase</keyword>
<feature type="domain" description="Gnk2-homologous" evidence="11">
    <location>
        <begin position="156"/>
        <end position="272"/>
    </location>
</feature>
<feature type="region of interest" description="Disordered" evidence="8">
    <location>
        <begin position="1806"/>
        <end position="1825"/>
    </location>
</feature>